<feature type="transmembrane region" description="Helical" evidence="5">
    <location>
        <begin position="44"/>
        <end position="64"/>
    </location>
</feature>
<name>A0A7J7JVG8_BUGNE</name>
<evidence type="ECO:0000313" key="6">
    <source>
        <dbReference type="EMBL" id="KAF6030399.1"/>
    </source>
</evidence>
<dbReference type="AlphaFoldDB" id="A0A7J7JVG8"/>
<comment type="caution">
    <text evidence="6">The sequence shown here is derived from an EMBL/GenBank/DDBJ whole genome shotgun (WGS) entry which is preliminary data.</text>
</comment>
<evidence type="ECO:0000256" key="3">
    <source>
        <dbReference type="ARBA" id="ARBA00022989"/>
    </source>
</evidence>
<feature type="transmembrane region" description="Helical" evidence="5">
    <location>
        <begin position="163"/>
        <end position="183"/>
    </location>
</feature>
<keyword evidence="7" id="KW-1185">Reference proteome</keyword>
<organism evidence="6 7">
    <name type="scientific">Bugula neritina</name>
    <name type="common">Brown bryozoan</name>
    <name type="synonym">Sertularia neritina</name>
    <dbReference type="NCBI Taxonomy" id="10212"/>
    <lineage>
        <taxon>Eukaryota</taxon>
        <taxon>Metazoa</taxon>
        <taxon>Spiralia</taxon>
        <taxon>Lophotrochozoa</taxon>
        <taxon>Bryozoa</taxon>
        <taxon>Gymnolaemata</taxon>
        <taxon>Cheilostomatida</taxon>
        <taxon>Flustrina</taxon>
        <taxon>Buguloidea</taxon>
        <taxon>Bugulidae</taxon>
        <taxon>Bugula</taxon>
    </lineage>
</organism>
<dbReference type="GO" id="GO:0016020">
    <property type="term" value="C:membrane"/>
    <property type="evidence" value="ECO:0007669"/>
    <property type="project" value="UniProtKB-SubCell"/>
</dbReference>
<keyword evidence="4 5" id="KW-0472">Membrane</keyword>
<dbReference type="InterPro" id="IPR036259">
    <property type="entry name" value="MFS_trans_sf"/>
</dbReference>
<evidence type="ECO:0000256" key="1">
    <source>
        <dbReference type="ARBA" id="ARBA00004141"/>
    </source>
</evidence>
<comment type="subcellular location">
    <subcellularLocation>
        <location evidence="1">Membrane</location>
        <topology evidence="1">Multi-pass membrane protein</topology>
    </subcellularLocation>
</comment>
<feature type="transmembrane region" description="Helical" evidence="5">
    <location>
        <begin position="195"/>
        <end position="215"/>
    </location>
</feature>
<accession>A0A7J7JVG8</accession>
<protein>
    <submittedName>
        <fullName evidence="6">Uncharacterized protein</fullName>
    </submittedName>
</protein>
<keyword evidence="2 5" id="KW-0812">Transmembrane</keyword>
<feature type="transmembrane region" description="Helical" evidence="5">
    <location>
        <begin position="129"/>
        <end position="151"/>
    </location>
</feature>
<dbReference type="Proteomes" id="UP000593567">
    <property type="component" value="Unassembled WGS sequence"/>
</dbReference>
<feature type="transmembrane region" description="Helical" evidence="5">
    <location>
        <begin position="104"/>
        <end position="123"/>
    </location>
</feature>
<dbReference type="EMBL" id="VXIV02001710">
    <property type="protein sequence ID" value="KAF6030399.1"/>
    <property type="molecule type" value="Genomic_DNA"/>
</dbReference>
<evidence type="ECO:0000256" key="5">
    <source>
        <dbReference type="SAM" id="Phobius"/>
    </source>
</evidence>
<evidence type="ECO:0000256" key="2">
    <source>
        <dbReference type="ARBA" id="ARBA00022692"/>
    </source>
</evidence>
<evidence type="ECO:0000313" key="7">
    <source>
        <dbReference type="Proteomes" id="UP000593567"/>
    </source>
</evidence>
<keyword evidence="3 5" id="KW-1133">Transmembrane helix</keyword>
<reference evidence="6" key="1">
    <citation type="submission" date="2020-06" db="EMBL/GenBank/DDBJ databases">
        <title>Draft genome of Bugula neritina, a colonial animal packing powerful symbionts and potential medicines.</title>
        <authorList>
            <person name="Rayko M."/>
        </authorList>
    </citation>
    <scope>NUCLEOTIDE SEQUENCE [LARGE SCALE GENOMIC DNA]</scope>
    <source>
        <strain evidence="6">Kwan_BN1</strain>
    </source>
</reference>
<dbReference type="Gene3D" id="1.20.1250.20">
    <property type="entry name" value="MFS general substrate transporter like domains"/>
    <property type="match status" value="1"/>
</dbReference>
<dbReference type="PANTHER" id="PTHR24064">
    <property type="entry name" value="SOLUTE CARRIER FAMILY 22 MEMBER"/>
    <property type="match status" value="1"/>
</dbReference>
<dbReference type="SUPFAM" id="SSF103473">
    <property type="entry name" value="MFS general substrate transporter"/>
    <property type="match status" value="1"/>
</dbReference>
<dbReference type="OrthoDB" id="3936150at2759"/>
<sequence length="261" mass="28360">MADKNKTTAPDLQTLKRVTSNNEELNNKSKYFSYWHLCLNPKSALYTFICMYAWFSSSIVYYGISFNLKNLSGDRYINFFLSGLVEIPALIFVLLVSNKIGRRWTLFSLFLISGLSLGSIMIIDSTNMASPAAVLILALIGKSAASGGWAAVQVSSAETFPTLVRNIGLAACAFMARIGGVIAPQIVSLNKYLDQLPFVIFGSAALLCAFLSLVLTETAELPLPDQLSRHKTSVEQDVQSIGNGEVALPLVSPATEMKSLT</sequence>
<proteinExistence type="predicted"/>
<feature type="transmembrane region" description="Helical" evidence="5">
    <location>
        <begin position="76"/>
        <end position="97"/>
    </location>
</feature>
<evidence type="ECO:0000256" key="4">
    <source>
        <dbReference type="ARBA" id="ARBA00023136"/>
    </source>
</evidence>
<gene>
    <name evidence="6" type="ORF">EB796_011290</name>
</gene>